<evidence type="ECO:0000313" key="7">
    <source>
        <dbReference type="Proteomes" id="UP000245207"/>
    </source>
</evidence>
<keyword evidence="3 5" id="KW-0472">Membrane</keyword>
<feature type="region of interest" description="Disordered" evidence="4">
    <location>
        <begin position="19"/>
        <end position="57"/>
    </location>
</feature>
<keyword evidence="1 5" id="KW-0812">Transmembrane</keyword>
<feature type="compositionally biased region" description="Low complexity" evidence="4">
    <location>
        <begin position="25"/>
        <end position="57"/>
    </location>
</feature>
<evidence type="ECO:0000313" key="6">
    <source>
        <dbReference type="EMBL" id="PWA59478.1"/>
    </source>
</evidence>
<evidence type="ECO:0000256" key="4">
    <source>
        <dbReference type="SAM" id="MobiDB-lite"/>
    </source>
</evidence>
<dbReference type="EMBL" id="PKPP01005615">
    <property type="protein sequence ID" value="PWA59478.1"/>
    <property type="molecule type" value="Genomic_DNA"/>
</dbReference>
<accession>A0A2U1ME08</accession>
<feature type="transmembrane region" description="Helical" evidence="5">
    <location>
        <begin position="203"/>
        <end position="222"/>
    </location>
</feature>
<dbReference type="GO" id="GO:0022857">
    <property type="term" value="F:transmembrane transporter activity"/>
    <property type="evidence" value="ECO:0007669"/>
    <property type="project" value="InterPro"/>
</dbReference>
<organism evidence="6 7">
    <name type="scientific">Artemisia annua</name>
    <name type="common">Sweet wormwood</name>
    <dbReference type="NCBI Taxonomy" id="35608"/>
    <lineage>
        <taxon>Eukaryota</taxon>
        <taxon>Viridiplantae</taxon>
        <taxon>Streptophyta</taxon>
        <taxon>Embryophyta</taxon>
        <taxon>Tracheophyta</taxon>
        <taxon>Spermatophyta</taxon>
        <taxon>Magnoliopsida</taxon>
        <taxon>eudicotyledons</taxon>
        <taxon>Gunneridae</taxon>
        <taxon>Pentapetalae</taxon>
        <taxon>asterids</taxon>
        <taxon>campanulids</taxon>
        <taxon>Asterales</taxon>
        <taxon>Asteraceae</taxon>
        <taxon>Asteroideae</taxon>
        <taxon>Anthemideae</taxon>
        <taxon>Artemisiinae</taxon>
        <taxon>Artemisia</taxon>
    </lineage>
</organism>
<gene>
    <name evidence="6" type="ORF">CTI12_AA340850</name>
</gene>
<feature type="transmembrane region" description="Helical" evidence="5">
    <location>
        <begin position="121"/>
        <end position="139"/>
    </location>
</feature>
<evidence type="ECO:0000256" key="2">
    <source>
        <dbReference type="ARBA" id="ARBA00022989"/>
    </source>
</evidence>
<evidence type="ECO:0000256" key="1">
    <source>
        <dbReference type="ARBA" id="ARBA00022692"/>
    </source>
</evidence>
<dbReference type="InterPro" id="IPR030184">
    <property type="entry name" value="WAT1-related"/>
</dbReference>
<evidence type="ECO:0000256" key="5">
    <source>
        <dbReference type="SAM" id="Phobius"/>
    </source>
</evidence>
<feature type="transmembrane region" description="Helical" evidence="5">
    <location>
        <begin position="151"/>
        <end position="171"/>
    </location>
</feature>
<sequence length="232" mass="25393">MYLPRLELHYNTNTSLIKHHHHDSTATPPHSTATPHDSTTTPPNSTATPPQSTTTPSQQLAVIDCTFGVEESLGAKIDLTILFHWAETSSNSDIWIFRNQLLFLFGLGYTTPTYAAAVQPSIHVFTFIFATIMETVNLLRTEGQAKVGGTFVCVCGAIVMVMFRGPVVFGYSENDISLHNEINATAFVMNNESTDWSLTKSEFWAVLYAVGTFATYSGTSFIKAGNSAILNS</sequence>
<comment type="caution">
    <text evidence="6">The sequence shown here is derived from an EMBL/GenBank/DDBJ whole genome shotgun (WGS) entry which is preliminary data.</text>
</comment>
<reference evidence="6 7" key="1">
    <citation type="journal article" date="2018" name="Mol. Plant">
        <title>The genome of Artemisia annua provides insight into the evolution of Asteraceae family and artemisinin biosynthesis.</title>
        <authorList>
            <person name="Shen Q."/>
            <person name="Zhang L."/>
            <person name="Liao Z."/>
            <person name="Wang S."/>
            <person name="Yan T."/>
            <person name="Shi P."/>
            <person name="Liu M."/>
            <person name="Fu X."/>
            <person name="Pan Q."/>
            <person name="Wang Y."/>
            <person name="Lv Z."/>
            <person name="Lu X."/>
            <person name="Zhang F."/>
            <person name="Jiang W."/>
            <person name="Ma Y."/>
            <person name="Chen M."/>
            <person name="Hao X."/>
            <person name="Li L."/>
            <person name="Tang Y."/>
            <person name="Lv G."/>
            <person name="Zhou Y."/>
            <person name="Sun X."/>
            <person name="Brodelius P.E."/>
            <person name="Rose J.K.C."/>
            <person name="Tang K."/>
        </authorList>
    </citation>
    <scope>NUCLEOTIDE SEQUENCE [LARGE SCALE GENOMIC DNA]</scope>
    <source>
        <strain evidence="7">cv. Huhao1</strain>
        <tissue evidence="6">Leaf</tissue>
    </source>
</reference>
<keyword evidence="2 5" id="KW-1133">Transmembrane helix</keyword>
<proteinExistence type="predicted"/>
<dbReference type="STRING" id="35608.A0A2U1ME08"/>
<dbReference type="OrthoDB" id="1728340at2759"/>
<dbReference type="Proteomes" id="UP000245207">
    <property type="component" value="Unassembled WGS sequence"/>
</dbReference>
<name>A0A2U1ME08_ARTAN</name>
<protein>
    <submittedName>
        <fullName evidence="6">EamA domain, WAT1-related protein</fullName>
    </submittedName>
</protein>
<dbReference type="PANTHER" id="PTHR31218">
    <property type="entry name" value="WAT1-RELATED PROTEIN"/>
    <property type="match status" value="1"/>
</dbReference>
<evidence type="ECO:0000256" key="3">
    <source>
        <dbReference type="ARBA" id="ARBA00023136"/>
    </source>
</evidence>
<dbReference type="GO" id="GO:0016020">
    <property type="term" value="C:membrane"/>
    <property type="evidence" value="ECO:0007669"/>
    <property type="project" value="InterPro"/>
</dbReference>
<keyword evidence="7" id="KW-1185">Reference proteome</keyword>
<feature type="transmembrane region" description="Helical" evidence="5">
    <location>
        <begin position="95"/>
        <end position="115"/>
    </location>
</feature>
<dbReference type="AlphaFoldDB" id="A0A2U1ME08"/>